<protein>
    <submittedName>
        <fullName evidence="1">Uncharacterized protein</fullName>
    </submittedName>
</protein>
<proteinExistence type="predicted"/>
<sequence length="143" mass="16712">ASEQIRHGLPPNTKGHLYYHLENGRPLISGEVRMQICDGPSDFEKGHDLFDMEYRLVHMRAFITYCPKRTSWDLPLHKPCRSIVLLFIRSTLPEDADHPPYLLKFLKFLTALRCVISGYDLQILQPRVGEFLQRLNRQGAYHH</sequence>
<reference evidence="1 2" key="1">
    <citation type="journal article" date="2018" name="Evol. Lett.">
        <title>Horizontal gene cluster transfer increased hallucinogenic mushroom diversity.</title>
        <authorList>
            <person name="Reynolds H.T."/>
            <person name="Vijayakumar V."/>
            <person name="Gluck-Thaler E."/>
            <person name="Korotkin H.B."/>
            <person name="Matheny P.B."/>
            <person name="Slot J.C."/>
        </authorList>
    </citation>
    <scope>NUCLEOTIDE SEQUENCE [LARGE SCALE GENOMIC DNA]</scope>
    <source>
        <strain evidence="1 2">2631</strain>
    </source>
</reference>
<dbReference type="InParanoid" id="A0A409WPU3"/>
<organism evidence="1 2">
    <name type="scientific">Psilocybe cyanescens</name>
    <dbReference type="NCBI Taxonomy" id="93625"/>
    <lineage>
        <taxon>Eukaryota</taxon>
        <taxon>Fungi</taxon>
        <taxon>Dikarya</taxon>
        <taxon>Basidiomycota</taxon>
        <taxon>Agaricomycotina</taxon>
        <taxon>Agaricomycetes</taxon>
        <taxon>Agaricomycetidae</taxon>
        <taxon>Agaricales</taxon>
        <taxon>Agaricineae</taxon>
        <taxon>Strophariaceae</taxon>
        <taxon>Psilocybe</taxon>
    </lineage>
</organism>
<dbReference type="Proteomes" id="UP000283269">
    <property type="component" value="Unassembled WGS sequence"/>
</dbReference>
<accession>A0A409WPU3</accession>
<dbReference type="AlphaFoldDB" id="A0A409WPU3"/>
<gene>
    <name evidence="1" type="ORF">CVT25_001547</name>
</gene>
<dbReference type="EMBL" id="NHYD01003323">
    <property type="protein sequence ID" value="PPQ80517.1"/>
    <property type="molecule type" value="Genomic_DNA"/>
</dbReference>
<dbReference type="OrthoDB" id="2839137at2759"/>
<evidence type="ECO:0000313" key="2">
    <source>
        <dbReference type="Proteomes" id="UP000283269"/>
    </source>
</evidence>
<feature type="non-terminal residue" evidence="1">
    <location>
        <position position="1"/>
    </location>
</feature>
<name>A0A409WPU3_PSICY</name>
<evidence type="ECO:0000313" key="1">
    <source>
        <dbReference type="EMBL" id="PPQ80517.1"/>
    </source>
</evidence>
<keyword evidence="2" id="KW-1185">Reference proteome</keyword>
<comment type="caution">
    <text evidence="1">The sequence shown here is derived from an EMBL/GenBank/DDBJ whole genome shotgun (WGS) entry which is preliminary data.</text>
</comment>